<evidence type="ECO:0000259" key="1">
    <source>
        <dbReference type="Pfam" id="PF09588"/>
    </source>
</evidence>
<organism evidence="2 3">
    <name type="scientific">SAR86 cluster bacterium</name>
    <dbReference type="NCBI Taxonomy" id="2030880"/>
    <lineage>
        <taxon>Bacteria</taxon>
        <taxon>Pseudomonadati</taxon>
        <taxon>Pseudomonadota</taxon>
        <taxon>Gammaproteobacteria</taxon>
        <taxon>SAR86 cluster</taxon>
    </lineage>
</organism>
<protein>
    <recommendedName>
        <fullName evidence="1">YqaJ viral recombinase domain-containing protein</fullName>
    </recommendedName>
</protein>
<dbReference type="Proteomes" id="UP000218327">
    <property type="component" value="Unassembled WGS sequence"/>
</dbReference>
<gene>
    <name evidence="2" type="ORF">COA96_16800</name>
</gene>
<dbReference type="Gene3D" id="3.90.320.10">
    <property type="match status" value="1"/>
</dbReference>
<dbReference type="InterPro" id="IPR011604">
    <property type="entry name" value="PDDEXK-like_dom_sf"/>
</dbReference>
<evidence type="ECO:0000313" key="3">
    <source>
        <dbReference type="Proteomes" id="UP000218327"/>
    </source>
</evidence>
<dbReference type="Pfam" id="PF09588">
    <property type="entry name" value="YqaJ"/>
    <property type="match status" value="1"/>
</dbReference>
<dbReference type="EMBL" id="NVVJ01000101">
    <property type="protein sequence ID" value="PCJ18279.1"/>
    <property type="molecule type" value="Genomic_DNA"/>
</dbReference>
<feature type="domain" description="YqaJ viral recombinase" evidence="1">
    <location>
        <begin position="10"/>
        <end position="137"/>
    </location>
</feature>
<comment type="caution">
    <text evidence="2">The sequence shown here is derived from an EMBL/GenBank/DDBJ whole genome shotgun (WGS) entry which is preliminary data.</text>
</comment>
<evidence type="ECO:0000313" key="2">
    <source>
        <dbReference type="EMBL" id="PCJ18279.1"/>
    </source>
</evidence>
<accession>A0A2A5AGA3</accession>
<dbReference type="NCBIfam" id="TIGR03033">
    <property type="entry name" value="phage_rel_nuc"/>
    <property type="match status" value="1"/>
</dbReference>
<name>A0A2A5AGA3_9GAMM</name>
<dbReference type="InterPro" id="IPR011335">
    <property type="entry name" value="Restrct_endonuc-II-like"/>
</dbReference>
<dbReference type="InterPro" id="IPR017482">
    <property type="entry name" value="Lambda-type_endonuclease"/>
</dbReference>
<dbReference type="InterPro" id="IPR019080">
    <property type="entry name" value="YqaJ_viral_recombinase"/>
</dbReference>
<sequence length="320" mass="35688">MAITERQRVQRRKSLGSSDMAAVMGVDPYRTAYDVWLDKTGQLTDLESNPAMEAGQRFESALIEFARDELGPIKANVRRVDNKHHLAANTDGMMIETGEPVEGKTSGLIAPLGPEWGDPGSDHLPEQHIIQAHVHLTCISANGGDVPAACHVPTFLGGRGFVMFKVKADLELIGMIREAALKFWTDHVKTERPPEQSEPSLDVAKRILRLEGERVAVDTDIAQDWVNAAIDMKHAKECEETARARLLATMADAEIAVGDGVPVVSREGGEVEVTYFEQASRRVNTKMLRELYPEAFAECTQPSYYRVIRQRRIRHHKRLI</sequence>
<proteinExistence type="predicted"/>
<dbReference type="AlphaFoldDB" id="A0A2A5AGA3"/>
<dbReference type="SUPFAM" id="SSF52980">
    <property type="entry name" value="Restriction endonuclease-like"/>
    <property type="match status" value="1"/>
</dbReference>
<reference evidence="3" key="1">
    <citation type="submission" date="2017-08" db="EMBL/GenBank/DDBJ databases">
        <title>A dynamic microbial community with high functional redundancy inhabits the cold, oxic subseafloor aquifer.</title>
        <authorList>
            <person name="Tully B.J."/>
            <person name="Wheat C.G."/>
            <person name="Glazer B.T."/>
            <person name="Huber J.A."/>
        </authorList>
    </citation>
    <scope>NUCLEOTIDE SEQUENCE [LARGE SCALE GENOMIC DNA]</scope>
</reference>